<dbReference type="PROSITE" id="PS00599">
    <property type="entry name" value="AA_TRANSFER_CLASS_2"/>
    <property type="match status" value="1"/>
</dbReference>
<feature type="domain" description="Aminotransferase class I/classII large" evidence="6">
    <location>
        <begin position="45"/>
        <end position="399"/>
    </location>
</feature>
<evidence type="ECO:0000256" key="3">
    <source>
        <dbReference type="ARBA" id="ARBA00022679"/>
    </source>
</evidence>
<dbReference type="InterPro" id="IPR001917">
    <property type="entry name" value="Aminotrans_II_pyridoxalP_BS"/>
</dbReference>
<comment type="caution">
    <text evidence="7">The sequence shown here is derived from an EMBL/GenBank/DDBJ whole genome shotgun (WGS) entry which is preliminary data.</text>
</comment>
<dbReference type="GO" id="GO:0016740">
    <property type="term" value="F:transferase activity"/>
    <property type="evidence" value="ECO:0007669"/>
    <property type="project" value="UniProtKB-KW"/>
</dbReference>
<dbReference type="InterPro" id="IPR015421">
    <property type="entry name" value="PyrdxlP-dep_Trfase_major"/>
</dbReference>
<dbReference type="SUPFAM" id="SSF53383">
    <property type="entry name" value="PLP-dependent transferases"/>
    <property type="match status" value="1"/>
</dbReference>
<dbReference type="Proteomes" id="UP000248790">
    <property type="component" value="Unassembled WGS sequence"/>
</dbReference>
<dbReference type="PANTHER" id="PTHR13693">
    <property type="entry name" value="CLASS II AMINOTRANSFERASE/8-AMINO-7-OXONONANOATE SYNTHASE"/>
    <property type="match status" value="1"/>
</dbReference>
<organism evidence="7 8">
    <name type="scientific">Larkinella arboricola</name>
    <dbReference type="NCBI Taxonomy" id="643671"/>
    <lineage>
        <taxon>Bacteria</taxon>
        <taxon>Pseudomonadati</taxon>
        <taxon>Bacteroidota</taxon>
        <taxon>Cytophagia</taxon>
        <taxon>Cytophagales</taxon>
        <taxon>Spirosomataceae</taxon>
        <taxon>Larkinella</taxon>
    </lineage>
</organism>
<evidence type="ECO:0000313" key="8">
    <source>
        <dbReference type="Proteomes" id="UP000248790"/>
    </source>
</evidence>
<comment type="cofactor">
    <cofactor evidence="1 5">
        <name>pyridoxal 5'-phosphate</name>
        <dbReference type="ChEBI" id="CHEBI:597326"/>
    </cofactor>
</comment>
<accession>A0A327WSW7</accession>
<comment type="pathway">
    <text evidence="2">Lipid metabolism.</text>
</comment>
<evidence type="ECO:0000256" key="5">
    <source>
        <dbReference type="RuleBase" id="RU003693"/>
    </source>
</evidence>
<dbReference type="EMBL" id="QLMC01000005">
    <property type="protein sequence ID" value="RAJ94111.1"/>
    <property type="molecule type" value="Genomic_DNA"/>
</dbReference>
<keyword evidence="8" id="KW-1185">Reference proteome</keyword>
<evidence type="ECO:0000259" key="6">
    <source>
        <dbReference type="Pfam" id="PF00155"/>
    </source>
</evidence>
<protein>
    <submittedName>
        <fullName evidence="7">Glycine C-acetyltransferase</fullName>
    </submittedName>
</protein>
<keyword evidence="3 7" id="KW-0808">Transferase</keyword>
<evidence type="ECO:0000313" key="7">
    <source>
        <dbReference type="EMBL" id="RAJ94111.1"/>
    </source>
</evidence>
<dbReference type="InterPro" id="IPR015424">
    <property type="entry name" value="PyrdxlP-dep_Trfase"/>
</dbReference>
<comment type="similarity">
    <text evidence="5">Belongs to the class-II pyridoxal-phosphate-dependent aminotransferase family.</text>
</comment>
<proteinExistence type="inferred from homology"/>
<dbReference type="Gene3D" id="3.40.640.10">
    <property type="entry name" value="Type I PLP-dependent aspartate aminotransferase-like (Major domain)"/>
    <property type="match status" value="1"/>
</dbReference>
<reference evidence="7 8" key="1">
    <citation type="submission" date="2018-06" db="EMBL/GenBank/DDBJ databases">
        <title>Genomic Encyclopedia of Archaeal and Bacterial Type Strains, Phase II (KMG-II): from individual species to whole genera.</title>
        <authorList>
            <person name="Goeker M."/>
        </authorList>
    </citation>
    <scope>NUCLEOTIDE SEQUENCE [LARGE SCALE GENOMIC DNA]</scope>
    <source>
        <strain evidence="7 8">DSM 21851</strain>
    </source>
</reference>
<keyword evidence="4 5" id="KW-0663">Pyridoxal phosphate</keyword>
<dbReference type="AlphaFoldDB" id="A0A327WSW7"/>
<dbReference type="InterPro" id="IPR004839">
    <property type="entry name" value="Aminotransferase_I/II_large"/>
</dbReference>
<evidence type="ECO:0000256" key="4">
    <source>
        <dbReference type="ARBA" id="ARBA00022898"/>
    </source>
</evidence>
<gene>
    <name evidence="7" type="ORF">LX87_03995</name>
</gene>
<dbReference type="InterPro" id="IPR050087">
    <property type="entry name" value="AON_synthase_class-II"/>
</dbReference>
<dbReference type="GO" id="GO:0030170">
    <property type="term" value="F:pyridoxal phosphate binding"/>
    <property type="evidence" value="ECO:0007669"/>
    <property type="project" value="InterPro"/>
</dbReference>
<dbReference type="Pfam" id="PF00155">
    <property type="entry name" value="Aminotran_1_2"/>
    <property type="match status" value="1"/>
</dbReference>
<dbReference type="OrthoDB" id="9807157at2"/>
<evidence type="ECO:0000256" key="1">
    <source>
        <dbReference type="ARBA" id="ARBA00001933"/>
    </source>
</evidence>
<sequence length="436" mass="48112">MDLFEKLRTNLGPIGSSSRELKAHHYFAFPKLEGELGPHMMFQGKKMLNWSLNNYLGLANHPEVRKIDAEAAAEWGLAYPMGARMMSGNSDLHEELEGQLAEFVGKEDAFLLNYGYQGVMSAIESVVDYRDVIVYDAECHACLIDGIRLHKAKMGEYYKFNHNDIDSLEKNLQRATKKAAEKGGGILVITEGVFGMSGKVGSLKEIVALKEKYDFKLLVDDAHGFGTMGPTGAGVGEMQGCQDGIDLYFSTFAKSMAAIGAFIAGDHDIIMYLKYNMRSQTYAKALPMPYVIGGMKRLELIKKHPELREKLWENVRALQEGLRARGLNIGDTTSPVTPVLLQSEGGVPEATALVRDLRENRGIFCSIVVYPVVPKGVIMLRIIPTAAHSLEDVEYTLNAFTEVSEKLSQGYYRESAQNGLAEVALVPSEVAKTIAE</sequence>
<name>A0A327WSW7_LARAB</name>
<evidence type="ECO:0000256" key="2">
    <source>
        <dbReference type="ARBA" id="ARBA00005189"/>
    </source>
</evidence>
<dbReference type="InterPro" id="IPR015422">
    <property type="entry name" value="PyrdxlP-dep_Trfase_small"/>
</dbReference>
<dbReference type="RefSeq" id="WP_111630033.1">
    <property type="nucleotide sequence ID" value="NZ_QLMC01000005.1"/>
</dbReference>
<dbReference type="Gene3D" id="3.90.1150.10">
    <property type="entry name" value="Aspartate Aminotransferase, domain 1"/>
    <property type="match status" value="1"/>
</dbReference>